<dbReference type="PROSITE" id="PS00041">
    <property type="entry name" value="HTH_ARAC_FAMILY_1"/>
    <property type="match status" value="1"/>
</dbReference>
<feature type="transmembrane region" description="Helical" evidence="4">
    <location>
        <begin position="208"/>
        <end position="225"/>
    </location>
</feature>
<dbReference type="RefSeq" id="WP_173076185.1">
    <property type="nucleotide sequence ID" value="NZ_CP041345.1"/>
</dbReference>
<feature type="transmembrane region" description="Helical" evidence="4">
    <location>
        <begin position="93"/>
        <end position="112"/>
    </location>
</feature>
<keyword evidence="1" id="KW-0805">Transcription regulation</keyword>
<keyword evidence="4" id="KW-0472">Membrane</keyword>
<evidence type="ECO:0000256" key="3">
    <source>
        <dbReference type="ARBA" id="ARBA00023163"/>
    </source>
</evidence>
<dbReference type="InterPro" id="IPR018060">
    <property type="entry name" value="HTH_AraC"/>
</dbReference>
<organism evidence="6 7">
    <name type="scientific">Tenuifilum thalassicum</name>
    <dbReference type="NCBI Taxonomy" id="2590900"/>
    <lineage>
        <taxon>Bacteria</taxon>
        <taxon>Pseudomonadati</taxon>
        <taxon>Bacteroidota</taxon>
        <taxon>Bacteroidia</taxon>
        <taxon>Bacteroidales</taxon>
        <taxon>Tenuifilaceae</taxon>
        <taxon>Tenuifilum</taxon>
    </lineage>
</organism>
<dbReference type="PRINTS" id="PR00032">
    <property type="entry name" value="HTHARAC"/>
</dbReference>
<reference evidence="6 7" key="1">
    <citation type="submission" date="2019-07" db="EMBL/GenBank/DDBJ databases">
        <title>Thalassofilum flectens gen. nov., sp. nov., a novel moderate thermophilic anaerobe from a shallow sea hot spring in Kunashir Island (Russia), representing a new family in the order Bacteroidales, and proposal of Thalassofilacea fam. nov.</title>
        <authorList>
            <person name="Kochetkova T.V."/>
            <person name="Podosokorskaya O.A."/>
            <person name="Novikov A."/>
            <person name="Elcheninov A.G."/>
            <person name="Toshchakov S.V."/>
            <person name="Kublanov I.V."/>
        </authorList>
    </citation>
    <scope>NUCLEOTIDE SEQUENCE [LARGE SCALE GENOMIC DNA]</scope>
    <source>
        <strain evidence="6 7">38-H</strain>
    </source>
</reference>
<dbReference type="PANTHER" id="PTHR43280:SF29">
    <property type="entry name" value="ARAC-FAMILY TRANSCRIPTIONAL REGULATOR"/>
    <property type="match status" value="1"/>
</dbReference>
<feature type="transmembrane region" description="Helical" evidence="4">
    <location>
        <begin position="124"/>
        <end position="145"/>
    </location>
</feature>
<keyword evidence="4" id="KW-1133">Transmembrane helix</keyword>
<feature type="domain" description="HTH araC/xylS-type" evidence="5">
    <location>
        <begin position="255"/>
        <end position="359"/>
    </location>
</feature>
<dbReference type="GO" id="GO:0003700">
    <property type="term" value="F:DNA-binding transcription factor activity"/>
    <property type="evidence" value="ECO:0007669"/>
    <property type="project" value="InterPro"/>
</dbReference>
<protein>
    <submittedName>
        <fullName evidence="6">Helix-turn-helix transcriptional regulator</fullName>
    </submittedName>
</protein>
<evidence type="ECO:0000256" key="1">
    <source>
        <dbReference type="ARBA" id="ARBA00023015"/>
    </source>
</evidence>
<keyword evidence="2" id="KW-0238">DNA-binding</keyword>
<feature type="transmembrane region" description="Helical" evidence="4">
    <location>
        <begin position="6"/>
        <end position="23"/>
    </location>
</feature>
<dbReference type="KEGG" id="ttz:FHG85_11905"/>
<sequence length="368" mass="42816">MTDIFPIYHIGLIQAWFAALLVYRKPNKGAADNLLIVWLFVIGFEMLYSLINAVYLKWLPDLIIIPFSYGPFLYFYTKLLISKKPTKLSNIHIHLSPLYLFLIISILWGSPIDINSINFYHKGSITWLALFNFTSFLVVMLYYWWISLKLISRHNHSLGDHFSYRSESIMLSWIKNSALWILTGFFASGITFLVFSTQNIFPFNPIELFHLGLLVFTFSISYYGIHQPVLYQYQKPQKLDVPSKENTLKSDKFGDMLYEFMVKNKPYLNNELTIQDLADQVGVTTQEISSYLNKDLGVNFFNYINAFRINEAKRRLVDPKYDNETLLGIAFDSGFNSKTSFNTLFKKETGMTPSEYKKAFRSSNKKST</sequence>
<gene>
    <name evidence="6" type="ORF">FHG85_11905</name>
</gene>
<evidence type="ECO:0000259" key="5">
    <source>
        <dbReference type="PROSITE" id="PS01124"/>
    </source>
</evidence>
<dbReference type="AlphaFoldDB" id="A0A7D3XM59"/>
<keyword evidence="3" id="KW-0804">Transcription</keyword>
<dbReference type="SUPFAM" id="SSF46689">
    <property type="entry name" value="Homeodomain-like"/>
    <property type="match status" value="1"/>
</dbReference>
<dbReference type="GO" id="GO:0043565">
    <property type="term" value="F:sequence-specific DNA binding"/>
    <property type="evidence" value="ECO:0007669"/>
    <property type="project" value="InterPro"/>
</dbReference>
<dbReference type="PROSITE" id="PS01124">
    <property type="entry name" value="HTH_ARAC_FAMILY_2"/>
    <property type="match status" value="1"/>
</dbReference>
<feature type="transmembrane region" description="Helical" evidence="4">
    <location>
        <begin position="178"/>
        <end position="196"/>
    </location>
</feature>
<dbReference type="EMBL" id="CP041345">
    <property type="protein sequence ID" value="QKG80935.1"/>
    <property type="molecule type" value="Genomic_DNA"/>
</dbReference>
<proteinExistence type="predicted"/>
<feature type="transmembrane region" description="Helical" evidence="4">
    <location>
        <begin position="35"/>
        <end position="56"/>
    </location>
</feature>
<evidence type="ECO:0000256" key="4">
    <source>
        <dbReference type="SAM" id="Phobius"/>
    </source>
</evidence>
<dbReference type="PANTHER" id="PTHR43280">
    <property type="entry name" value="ARAC-FAMILY TRANSCRIPTIONAL REGULATOR"/>
    <property type="match status" value="1"/>
</dbReference>
<evidence type="ECO:0000256" key="2">
    <source>
        <dbReference type="ARBA" id="ARBA00023125"/>
    </source>
</evidence>
<name>A0A7D3XM59_9BACT</name>
<dbReference type="InterPro" id="IPR020449">
    <property type="entry name" value="Tscrpt_reg_AraC-type_HTH"/>
</dbReference>
<evidence type="ECO:0000313" key="6">
    <source>
        <dbReference type="EMBL" id="QKG80935.1"/>
    </source>
</evidence>
<keyword evidence="7" id="KW-1185">Reference proteome</keyword>
<feature type="transmembrane region" description="Helical" evidence="4">
    <location>
        <begin position="62"/>
        <end position="81"/>
    </location>
</feature>
<keyword evidence="4" id="KW-0812">Transmembrane</keyword>
<evidence type="ECO:0000313" key="7">
    <source>
        <dbReference type="Proteomes" id="UP000500961"/>
    </source>
</evidence>
<dbReference type="InterPro" id="IPR018062">
    <property type="entry name" value="HTH_AraC-typ_CS"/>
</dbReference>
<dbReference type="SMART" id="SM00342">
    <property type="entry name" value="HTH_ARAC"/>
    <property type="match status" value="1"/>
</dbReference>
<dbReference type="Pfam" id="PF12833">
    <property type="entry name" value="HTH_18"/>
    <property type="match status" value="1"/>
</dbReference>
<dbReference type="Gene3D" id="1.10.10.60">
    <property type="entry name" value="Homeodomain-like"/>
    <property type="match status" value="2"/>
</dbReference>
<accession>A0A7D3XM59</accession>
<dbReference type="InterPro" id="IPR009057">
    <property type="entry name" value="Homeodomain-like_sf"/>
</dbReference>
<dbReference type="Proteomes" id="UP000500961">
    <property type="component" value="Chromosome"/>
</dbReference>